<organism evidence="2 3">
    <name type="scientific">Bradymonas sediminis</name>
    <dbReference type="NCBI Taxonomy" id="1548548"/>
    <lineage>
        <taxon>Bacteria</taxon>
        <taxon>Deltaproteobacteria</taxon>
        <taxon>Bradymonadales</taxon>
        <taxon>Bradymonadaceae</taxon>
        <taxon>Bradymonas</taxon>
    </lineage>
</organism>
<feature type="compositionally biased region" description="Basic and acidic residues" evidence="1">
    <location>
        <begin position="1"/>
        <end position="10"/>
    </location>
</feature>
<reference evidence="2 3" key="1">
    <citation type="submission" date="2018-06" db="EMBL/GenBank/DDBJ databases">
        <title>Lujinxingia sediminis gen. nov. sp. nov., a new facultative anaerobic member of the class Deltaproteobacteria, and proposal of Lujinxingaceae fam. nov.</title>
        <authorList>
            <person name="Guo L.-Y."/>
            <person name="Li C.-M."/>
            <person name="Wang S."/>
            <person name="Du Z.-J."/>
        </authorList>
    </citation>
    <scope>NUCLEOTIDE SEQUENCE [LARGE SCALE GENOMIC DNA]</scope>
    <source>
        <strain evidence="2 3">FA350</strain>
    </source>
</reference>
<dbReference type="KEGG" id="bsed:DN745_02885"/>
<evidence type="ECO:0000256" key="1">
    <source>
        <dbReference type="SAM" id="MobiDB-lite"/>
    </source>
</evidence>
<dbReference type="AlphaFoldDB" id="A0A2Z4FH65"/>
<proteinExistence type="predicted"/>
<protein>
    <submittedName>
        <fullName evidence="2">Uncharacterized protein</fullName>
    </submittedName>
</protein>
<accession>A0A2Z4FH65</accession>
<sequence length="72" mass="8262">MIQNNLEDRLVPPNPRARARAHPLQPIHPEQLCARRRVTRRASLSQGRRNTEACAHLRADQIPIDGFGYILK</sequence>
<gene>
    <name evidence="2" type="ORF">DN745_02885</name>
</gene>
<keyword evidence="3" id="KW-1185">Reference proteome</keyword>
<evidence type="ECO:0000313" key="3">
    <source>
        <dbReference type="Proteomes" id="UP000249799"/>
    </source>
</evidence>
<name>A0A2Z4FH65_9DELT</name>
<dbReference type="EMBL" id="CP030032">
    <property type="protein sequence ID" value="AWV88342.1"/>
    <property type="molecule type" value="Genomic_DNA"/>
</dbReference>
<dbReference type="Proteomes" id="UP000249799">
    <property type="component" value="Chromosome"/>
</dbReference>
<evidence type="ECO:0000313" key="2">
    <source>
        <dbReference type="EMBL" id="AWV88342.1"/>
    </source>
</evidence>
<feature type="region of interest" description="Disordered" evidence="1">
    <location>
        <begin position="1"/>
        <end position="27"/>
    </location>
</feature>